<evidence type="ECO:0000256" key="2">
    <source>
        <dbReference type="SAM" id="Phobius"/>
    </source>
</evidence>
<dbReference type="EMBL" id="SJPI01000001">
    <property type="protein sequence ID" value="TWT54345.1"/>
    <property type="molecule type" value="Genomic_DNA"/>
</dbReference>
<dbReference type="OrthoDB" id="291302at2"/>
<reference evidence="3 4" key="1">
    <citation type="submission" date="2019-02" db="EMBL/GenBank/DDBJ databases">
        <title>Deep-cultivation of Planctomycetes and their phenomic and genomic characterization uncovers novel biology.</title>
        <authorList>
            <person name="Wiegand S."/>
            <person name="Jogler M."/>
            <person name="Boedeker C."/>
            <person name="Pinto D."/>
            <person name="Vollmers J."/>
            <person name="Rivas-Marin E."/>
            <person name="Kohn T."/>
            <person name="Peeters S.H."/>
            <person name="Heuer A."/>
            <person name="Rast P."/>
            <person name="Oberbeckmann S."/>
            <person name="Bunk B."/>
            <person name="Jeske O."/>
            <person name="Meyerdierks A."/>
            <person name="Storesund J.E."/>
            <person name="Kallscheuer N."/>
            <person name="Luecker S."/>
            <person name="Lage O.M."/>
            <person name="Pohl T."/>
            <person name="Merkel B.J."/>
            <person name="Hornburger P."/>
            <person name="Mueller R.-W."/>
            <person name="Bruemmer F."/>
            <person name="Labrenz M."/>
            <person name="Spormann A.M."/>
            <person name="Op Den Camp H."/>
            <person name="Overmann J."/>
            <person name="Amann R."/>
            <person name="Jetten M.S.M."/>
            <person name="Mascher T."/>
            <person name="Medema M.H."/>
            <person name="Devos D.P."/>
            <person name="Kaster A.-K."/>
            <person name="Ovreas L."/>
            <person name="Rohde M."/>
            <person name="Galperin M.Y."/>
            <person name="Jogler C."/>
        </authorList>
    </citation>
    <scope>NUCLEOTIDE SEQUENCE [LARGE SCALE GENOMIC DNA]</scope>
    <source>
        <strain evidence="3 4">Pla22</strain>
    </source>
</reference>
<organism evidence="3 4">
    <name type="scientific">Rubripirellula amarantea</name>
    <dbReference type="NCBI Taxonomy" id="2527999"/>
    <lineage>
        <taxon>Bacteria</taxon>
        <taxon>Pseudomonadati</taxon>
        <taxon>Planctomycetota</taxon>
        <taxon>Planctomycetia</taxon>
        <taxon>Pirellulales</taxon>
        <taxon>Pirellulaceae</taxon>
        <taxon>Rubripirellula</taxon>
    </lineage>
</organism>
<keyword evidence="2" id="KW-0472">Membrane</keyword>
<dbReference type="AlphaFoldDB" id="A0A5C5WWM5"/>
<feature type="region of interest" description="Disordered" evidence="1">
    <location>
        <begin position="203"/>
        <end position="290"/>
    </location>
</feature>
<keyword evidence="2" id="KW-1133">Transmembrane helix</keyword>
<evidence type="ECO:0000313" key="3">
    <source>
        <dbReference type="EMBL" id="TWT54345.1"/>
    </source>
</evidence>
<feature type="compositionally biased region" description="Polar residues" evidence="1">
    <location>
        <begin position="208"/>
        <end position="232"/>
    </location>
</feature>
<evidence type="ECO:0000256" key="1">
    <source>
        <dbReference type="SAM" id="MobiDB-lite"/>
    </source>
</evidence>
<feature type="transmembrane region" description="Helical" evidence="2">
    <location>
        <begin position="166"/>
        <end position="185"/>
    </location>
</feature>
<feature type="compositionally biased region" description="Polar residues" evidence="1">
    <location>
        <begin position="239"/>
        <end position="256"/>
    </location>
</feature>
<keyword evidence="2" id="KW-0812">Transmembrane</keyword>
<dbReference type="Proteomes" id="UP000316598">
    <property type="component" value="Unassembled WGS sequence"/>
</dbReference>
<sequence>MFDPLHKWLGIPPSEQPPHHYRLLGVTLFESDPDVIDSAADRQLSFLHELTGGEHGEAAEQLSNQVSLARLCLLNADKKAAYDEVLRRRRSKESSSELGPQPTAALQPTIPVNQLAAKQGTTGHPTGAAPTAPVLRPGPVEPKSPVRVQSRIAANAKRRRKTSSPFWMISAIAGIIAILMIFMAVREGHLKLDYSWITGTADPEGPSPATQPSVAETDSAPSTVPSMASNTPVVAAAPTSRQPSGQPNNRPTQSQRSTDRDDADNNRESSGAKAPVPKQRSLADLLKPPSPELVAAKPSIVRSPLPSAAELNEKLEVVNEVYGNELRGATKSNDPEVKIATARQLFRDGEQTSKDPVGRFAMWRYSRDLFTQAGSVADALATSDAISRFYEGYDRLSENLDVIRSLVSSDREWQSPADLVETVEAFVDEANQANRYELSVAAASAVLDSIGDGWSTKDRDLLNDLKKEASEADTQYSAFRDAVKAWSSSKRGTPKNQAASGEIGRFLVVARGDWDEAKLYFSMGDNRLLARAAELDLKQSQTDTAQREVADAWVIAVEGSRDAELREAVLNRAVSLIEAAISNLEGLEKGIAEKRLREVTKLLEDHRAHFPATSFVESQPTTFRSPGRILDNRRWTSTASRSDSAKSVRQRLEVGMGSHPRGLGAAAAGVELAGVETLAIDGQASPPVMETIDSDSKFGLLIDYHTPGGYTKRVFVGFATKPDRTFSLGPPWGKEQDKPDIEDSLPPSNHYDLDLNRWAPDTWDRRCWVTLFMQNCGYGRQAEASLSW</sequence>
<feature type="region of interest" description="Disordered" evidence="1">
    <location>
        <begin position="85"/>
        <end position="160"/>
    </location>
</feature>
<feature type="region of interest" description="Disordered" evidence="1">
    <location>
        <begin position="727"/>
        <end position="746"/>
    </location>
</feature>
<keyword evidence="4" id="KW-1185">Reference proteome</keyword>
<name>A0A5C5WWM5_9BACT</name>
<comment type="caution">
    <text evidence="3">The sequence shown here is derived from an EMBL/GenBank/DDBJ whole genome shotgun (WGS) entry which is preliminary data.</text>
</comment>
<protein>
    <recommendedName>
        <fullName evidence="5">J domain-containing protein</fullName>
    </recommendedName>
</protein>
<accession>A0A5C5WWM5</accession>
<proteinExistence type="predicted"/>
<evidence type="ECO:0008006" key="5">
    <source>
        <dbReference type="Google" id="ProtNLM"/>
    </source>
</evidence>
<gene>
    <name evidence="3" type="ORF">Pla22_19910</name>
</gene>
<evidence type="ECO:0000313" key="4">
    <source>
        <dbReference type="Proteomes" id="UP000316598"/>
    </source>
</evidence>
<feature type="compositionally biased region" description="Low complexity" evidence="1">
    <location>
        <begin position="120"/>
        <end position="133"/>
    </location>
</feature>
<dbReference type="RefSeq" id="WP_146514404.1">
    <property type="nucleotide sequence ID" value="NZ_SJPI01000001.1"/>
</dbReference>
<feature type="compositionally biased region" description="Basic and acidic residues" evidence="1">
    <location>
        <begin position="257"/>
        <end position="267"/>
    </location>
</feature>